<evidence type="ECO:0000313" key="3">
    <source>
        <dbReference type="Proteomes" id="UP000001191"/>
    </source>
</evidence>
<dbReference type="PROSITE" id="PS50104">
    <property type="entry name" value="TIR"/>
    <property type="match status" value="1"/>
</dbReference>
<dbReference type="RefSeq" id="WP_012411978.1">
    <property type="nucleotide sequence ID" value="NC_010628.1"/>
</dbReference>
<dbReference type="EMBL" id="CP001037">
    <property type="protein sequence ID" value="ACC84035.1"/>
    <property type="molecule type" value="Genomic_DNA"/>
</dbReference>
<dbReference type="InterPro" id="IPR000157">
    <property type="entry name" value="TIR_dom"/>
</dbReference>
<dbReference type="EnsemblBacteria" id="ACC84035">
    <property type="protein sequence ID" value="ACC84035"/>
    <property type="gene ID" value="Npun_F5735"/>
</dbReference>
<dbReference type="HOGENOM" id="CLU_703571_0_0_3"/>
<proteinExistence type="predicted"/>
<accession>B2J919</accession>
<dbReference type="STRING" id="63737.Npun_F5735"/>
<gene>
    <name evidence="2" type="ordered locus">Npun_F5735</name>
</gene>
<evidence type="ECO:0000259" key="1">
    <source>
        <dbReference type="PROSITE" id="PS50104"/>
    </source>
</evidence>
<reference evidence="3" key="1">
    <citation type="submission" date="2008-04" db="EMBL/GenBank/DDBJ databases">
        <title>Complete sequence of chromosome of Nostoc punctiforme ATCC 29133.</title>
        <authorList>
            <consortium name="US DOE Joint Genome Institute"/>
            <person name="Copeland A."/>
            <person name="Lucas S."/>
            <person name="Lapidus A."/>
            <person name="Glavina del Rio T."/>
            <person name="Dalin E."/>
            <person name="Tice H."/>
            <person name="Pitluck S."/>
            <person name="Chain P."/>
            <person name="Malfatti S."/>
            <person name="Shin M."/>
            <person name="Vergez L."/>
            <person name="Schmutz J."/>
            <person name="Larimer F."/>
            <person name="Land M."/>
            <person name="Hauser L."/>
            <person name="Kyrpides N."/>
            <person name="Kim E."/>
            <person name="Meeks J.C."/>
            <person name="Elhai J."/>
            <person name="Campbell E.L."/>
            <person name="Thiel T."/>
            <person name="Longmire J."/>
            <person name="Potts M."/>
            <person name="Atlas R."/>
        </authorList>
    </citation>
    <scope>NUCLEOTIDE SEQUENCE [LARGE SCALE GENOMIC DNA]</scope>
    <source>
        <strain evidence="3">ATCC 29133 / PCC 73102</strain>
    </source>
</reference>
<dbReference type="Gene3D" id="3.40.50.450">
    <property type="match status" value="1"/>
</dbReference>
<name>B2J919_NOSP7</name>
<sequence length="425" mass="48813">MDDSLCSNEFFSPIGSKFLYRILENLKKMNQIYISYAWKDNKSELGSQREELVDKICTALISERYNLIRDRNYLTLGKSIHDFMQEIGRGNYVIVVVSDKYLRSEYCMFEAIEIMKRKDYEQKVFPVVLQDANVYTKEGKTEYIKYWKQQSEKLKQLMGSELSAHQDSAMYNVAEKIMEISQKIDEFMFFISDKLSIDPSQNFNGFINQLTDAIKNDAVKLRSKKSILVAGTGFFEIPNEINWCAQQLGEKIAEYNYNLITGGWEGVDYVVADNFAEKIAQKDIRLTDKLTHVVPRGKQPVFKGGKVEYTESGINEWLDCLRHSDLVILVGGVGGTYETYLYAKQEKIPVIPIVCTNGDAKKVFDEMLANWDSKLMGNISPEKFKSLNQYINDESTAEDVVNDVMDIVNEIIFAKTMLNTQGQLI</sequence>
<feature type="domain" description="TIR" evidence="1">
    <location>
        <begin position="28"/>
        <end position="195"/>
    </location>
</feature>
<dbReference type="KEGG" id="npu:Npun_F5735"/>
<keyword evidence="3" id="KW-1185">Reference proteome</keyword>
<dbReference type="GO" id="GO:0007165">
    <property type="term" value="P:signal transduction"/>
    <property type="evidence" value="ECO:0007669"/>
    <property type="project" value="InterPro"/>
</dbReference>
<dbReference type="SUPFAM" id="SSF52200">
    <property type="entry name" value="Toll/Interleukin receptor TIR domain"/>
    <property type="match status" value="1"/>
</dbReference>
<organism evidence="2 3">
    <name type="scientific">Nostoc punctiforme (strain ATCC 29133 / PCC 73102)</name>
    <dbReference type="NCBI Taxonomy" id="63737"/>
    <lineage>
        <taxon>Bacteria</taxon>
        <taxon>Bacillati</taxon>
        <taxon>Cyanobacteriota</taxon>
        <taxon>Cyanophyceae</taxon>
        <taxon>Nostocales</taxon>
        <taxon>Nostocaceae</taxon>
        <taxon>Nostoc</taxon>
    </lineage>
</organism>
<reference evidence="2 3" key="2">
    <citation type="journal article" date="2013" name="Plant Physiol.">
        <title>A Nostoc punctiforme Sugar Transporter Necessary to Establish a Cyanobacterium-Plant Symbiosis.</title>
        <authorList>
            <person name="Ekman M."/>
            <person name="Picossi S."/>
            <person name="Campbell E.L."/>
            <person name="Meeks J.C."/>
            <person name="Flores E."/>
        </authorList>
    </citation>
    <scope>NUCLEOTIDE SEQUENCE [LARGE SCALE GENOMIC DNA]</scope>
    <source>
        <strain evidence="3">ATCC 29133 / PCC 73102</strain>
    </source>
</reference>
<dbReference type="Proteomes" id="UP000001191">
    <property type="component" value="Chromosome"/>
</dbReference>
<dbReference type="eggNOG" id="COG1611">
    <property type="taxonomic scope" value="Bacteria"/>
</dbReference>
<dbReference type="SUPFAM" id="SSF102405">
    <property type="entry name" value="MCP/YpsA-like"/>
    <property type="match status" value="1"/>
</dbReference>
<dbReference type="Pfam" id="PF13676">
    <property type="entry name" value="TIR_2"/>
    <property type="match status" value="1"/>
</dbReference>
<protein>
    <recommendedName>
        <fullName evidence="1">TIR domain-containing protein</fullName>
    </recommendedName>
</protein>
<dbReference type="InterPro" id="IPR035897">
    <property type="entry name" value="Toll_tir_struct_dom_sf"/>
</dbReference>
<dbReference type="AlphaFoldDB" id="B2J919"/>
<dbReference type="Gene3D" id="3.40.50.10140">
    <property type="entry name" value="Toll/interleukin-1 receptor homology (TIR) domain"/>
    <property type="match status" value="1"/>
</dbReference>
<evidence type="ECO:0000313" key="2">
    <source>
        <dbReference type="EMBL" id="ACC84035.1"/>
    </source>
</evidence>